<protein>
    <submittedName>
        <fullName evidence="2">Endonuclease domain-containing protein</fullName>
    </submittedName>
</protein>
<dbReference type="InterPro" id="IPR011335">
    <property type="entry name" value="Restrct_endonuc-II-like"/>
</dbReference>
<evidence type="ECO:0000259" key="1">
    <source>
        <dbReference type="Pfam" id="PF04480"/>
    </source>
</evidence>
<keyword evidence="2" id="KW-0255">Endonuclease</keyword>
<reference evidence="2" key="2">
    <citation type="submission" date="2021-04" db="EMBL/GenBank/DDBJ databases">
        <authorList>
            <person name="Gilroy R."/>
        </authorList>
    </citation>
    <scope>NUCLEOTIDE SEQUENCE</scope>
    <source>
        <strain evidence="2">ChiBcolR8-3208</strain>
    </source>
</reference>
<dbReference type="Proteomes" id="UP000824214">
    <property type="component" value="Unassembled WGS sequence"/>
</dbReference>
<accession>A0A9D2LXA7</accession>
<evidence type="ECO:0000313" key="2">
    <source>
        <dbReference type="EMBL" id="HJB37207.1"/>
    </source>
</evidence>
<proteinExistence type="predicted"/>
<dbReference type="Gene3D" id="3.40.960.10">
    <property type="entry name" value="VSR Endonuclease"/>
    <property type="match status" value="1"/>
</dbReference>
<dbReference type="SUPFAM" id="SSF52980">
    <property type="entry name" value="Restriction endonuclease-like"/>
    <property type="match status" value="1"/>
</dbReference>
<dbReference type="Pfam" id="PF04480">
    <property type="entry name" value="DUF559"/>
    <property type="match status" value="1"/>
</dbReference>
<dbReference type="InterPro" id="IPR007569">
    <property type="entry name" value="DUF559"/>
</dbReference>
<organism evidence="2 3">
    <name type="scientific">Candidatus Acutalibacter ornithocaccae</name>
    <dbReference type="NCBI Taxonomy" id="2838416"/>
    <lineage>
        <taxon>Bacteria</taxon>
        <taxon>Bacillati</taxon>
        <taxon>Bacillota</taxon>
        <taxon>Clostridia</taxon>
        <taxon>Eubacteriales</taxon>
        <taxon>Acutalibacteraceae</taxon>
        <taxon>Acutalibacter</taxon>
    </lineage>
</organism>
<keyword evidence="2" id="KW-0378">Hydrolase</keyword>
<dbReference type="PANTHER" id="PTHR38590:SF1">
    <property type="entry name" value="BLL0828 PROTEIN"/>
    <property type="match status" value="1"/>
</dbReference>
<dbReference type="AlphaFoldDB" id="A0A9D2LXA7"/>
<sequence length="121" mass="14452">MAVEKNHHMLPRARELRKNMTEQERKLWYLFLRDYPVKIYRQRIIESFIVDFYCYAAKLVIELDGPQHTTGQGLAYDRERTAVLEKYGMKVLRFSNAAVDRDFSKVCEAIHGTIQERLRQK</sequence>
<keyword evidence="2" id="KW-0540">Nuclease</keyword>
<feature type="domain" description="DUF559" evidence="1">
    <location>
        <begin position="11"/>
        <end position="114"/>
    </location>
</feature>
<dbReference type="CDD" id="cd01038">
    <property type="entry name" value="Endonuclease_DUF559"/>
    <property type="match status" value="1"/>
</dbReference>
<reference evidence="2" key="1">
    <citation type="journal article" date="2021" name="PeerJ">
        <title>Extensive microbial diversity within the chicken gut microbiome revealed by metagenomics and culture.</title>
        <authorList>
            <person name="Gilroy R."/>
            <person name="Ravi A."/>
            <person name="Getino M."/>
            <person name="Pursley I."/>
            <person name="Horton D.L."/>
            <person name="Alikhan N.F."/>
            <person name="Baker D."/>
            <person name="Gharbi K."/>
            <person name="Hall N."/>
            <person name="Watson M."/>
            <person name="Adriaenssens E.M."/>
            <person name="Foster-Nyarko E."/>
            <person name="Jarju S."/>
            <person name="Secka A."/>
            <person name="Antonio M."/>
            <person name="Oren A."/>
            <person name="Chaudhuri R.R."/>
            <person name="La Ragione R."/>
            <person name="Hildebrand F."/>
            <person name="Pallen M.J."/>
        </authorList>
    </citation>
    <scope>NUCLEOTIDE SEQUENCE</scope>
    <source>
        <strain evidence="2">ChiBcolR8-3208</strain>
    </source>
</reference>
<evidence type="ECO:0000313" key="3">
    <source>
        <dbReference type="Proteomes" id="UP000824214"/>
    </source>
</evidence>
<name>A0A9D2LXA7_9FIRM</name>
<dbReference type="PANTHER" id="PTHR38590">
    <property type="entry name" value="BLL0828 PROTEIN"/>
    <property type="match status" value="1"/>
</dbReference>
<comment type="caution">
    <text evidence="2">The sequence shown here is derived from an EMBL/GenBank/DDBJ whole genome shotgun (WGS) entry which is preliminary data.</text>
</comment>
<dbReference type="InterPro" id="IPR047216">
    <property type="entry name" value="Endonuclease_DUF559_bact"/>
</dbReference>
<dbReference type="GO" id="GO:0004519">
    <property type="term" value="F:endonuclease activity"/>
    <property type="evidence" value="ECO:0007669"/>
    <property type="project" value="UniProtKB-KW"/>
</dbReference>
<gene>
    <name evidence="2" type="ORF">H9942_03965</name>
</gene>
<dbReference type="EMBL" id="DWXZ01000075">
    <property type="protein sequence ID" value="HJB37207.1"/>
    <property type="molecule type" value="Genomic_DNA"/>
</dbReference>